<dbReference type="AlphaFoldDB" id="A0A1H1D6J6"/>
<evidence type="ECO:0000313" key="2">
    <source>
        <dbReference type="EMBL" id="TWR59219.1"/>
    </source>
</evidence>
<proteinExistence type="predicted"/>
<name>A0A1H1D6J6_9PSED</name>
<evidence type="ECO:0000313" key="3">
    <source>
        <dbReference type="Proteomes" id="UP000198740"/>
    </source>
</evidence>
<dbReference type="Proteomes" id="UP000317267">
    <property type="component" value="Unassembled WGS sequence"/>
</dbReference>
<evidence type="ECO:0000313" key="1">
    <source>
        <dbReference type="EMBL" id="SDQ72083.1"/>
    </source>
</evidence>
<reference evidence="2 4" key="2">
    <citation type="submission" date="2019-06" db="EMBL/GenBank/DDBJ databases">
        <title>Pseudomonas bimorpha sp. nov. isolated from bovine raw milk and skim milk concentrate.</title>
        <authorList>
            <person name="Hofmann K."/>
            <person name="Huptas C."/>
            <person name="Doll E."/>
            <person name="Scherer S."/>
            <person name="Wenning M."/>
        </authorList>
    </citation>
    <scope>NUCLEOTIDE SEQUENCE [LARGE SCALE GENOMIC DNA]</scope>
    <source>
        <strain evidence="2 4">DSM 17515</strain>
    </source>
</reference>
<dbReference type="Pfam" id="PF11251">
    <property type="entry name" value="DUF3050"/>
    <property type="match status" value="1"/>
</dbReference>
<organism evidence="2 4">
    <name type="scientific">Pseudomonas grimontii</name>
    <dbReference type="NCBI Taxonomy" id="129847"/>
    <lineage>
        <taxon>Bacteria</taxon>
        <taxon>Pseudomonadati</taxon>
        <taxon>Pseudomonadota</taxon>
        <taxon>Gammaproteobacteria</taxon>
        <taxon>Pseudomonadales</taxon>
        <taxon>Pseudomonadaceae</taxon>
        <taxon>Pseudomonas</taxon>
    </lineage>
</organism>
<dbReference type="OrthoDB" id="9791270at2"/>
<dbReference type="Proteomes" id="UP000198740">
    <property type="component" value="Unassembled WGS sequence"/>
</dbReference>
<keyword evidence="3" id="KW-1185">Reference proteome</keyword>
<dbReference type="SUPFAM" id="SSF48613">
    <property type="entry name" value="Heme oxygenase-like"/>
    <property type="match status" value="1"/>
</dbReference>
<dbReference type="EMBL" id="VFES01000025">
    <property type="protein sequence ID" value="TWR59219.1"/>
    <property type="molecule type" value="Genomic_DNA"/>
</dbReference>
<gene>
    <name evidence="2" type="ORF">FIV39_28170</name>
    <name evidence="1" type="ORF">SAMN04490186_1668</name>
</gene>
<dbReference type="InterPro" id="IPR024423">
    <property type="entry name" value="DUF3050"/>
</dbReference>
<accession>A0A1H1D6J6</accession>
<comment type="caution">
    <text evidence="2">The sequence shown here is derived from an EMBL/GenBank/DDBJ whole genome shotgun (WGS) entry which is preliminary data.</text>
</comment>
<dbReference type="InterPro" id="IPR016084">
    <property type="entry name" value="Haem_Oase-like_multi-hlx"/>
</dbReference>
<dbReference type="RefSeq" id="WP_090401229.1">
    <property type="nucleotide sequence ID" value="NZ_CAUSAB010000030.1"/>
</dbReference>
<protein>
    <submittedName>
        <fullName evidence="2">DUF3050 domain-containing protein</fullName>
    </submittedName>
</protein>
<dbReference type="Gene3D" id="1.20.910.10">
    <property type="entry name" value="Heme oxygenase-like"/>
    <property type="match status" value="1"/>
</dbReference>
<sequence length="252" mass="28402">MYQSLLEQRKLQLCSHPLFQEITSLKKLQLFMENHVFAVWDFMTLTKRLQQDLTCTRLPWLPPADPQAARLINEIVLGEESDSHPRQGHCSHFEWYLEAMVEVGASTSAIKRFVALQHQGVEASAALRMADVPAGAERFVSDTLHIALNAPTHCVAAAFLHGRERVIPSMFEHILQPDTLIHRQAPTLCGYFERHIELDTEHHGPAAEQLLGRLVGADPTYPQQAHDAALAAIESRITFWDEVQAALQEVHP</sequence>
<dbReference type="EMBL" id="FNKM01000002">
    <property type="protein sequence ID" value="SDQ72083.1"/>
    <property type="molecule type" value="Genomic_DNA"/>
</dbReference>
<reference evidence="1 3" key="1">
    <citation type="submission" date="2016-10" db="EMBL/GenBank/DDBJ databases">
        <authorList>
            <person name="Varghese N."/>
            <person name="Submissions S."/>
        </authorList>
    </citation>
    <scope>NUCLEOTIDE SEQUENCE [LARGE SCALE GENOMIC DNA]</scope>
    <source>
        <strain evidence="1 3">BS2976</strain>
    </source>
</reference>
<evidence type="ECO:0000313" key="4">
    <source>
        <dbReference type="Proteomes" id="UP000317267"/>
    </source>
</evidence>